<dbReference type="EMBL" id="JACXVP010000008">
    <property type="protein sequence ID" value="KAG5590669.1"/>
    <property type="molecule type" value="Genomic_DNA"/>
</dbReference>
<gene>
    <name evidence="2" type="ORF">H5410_041183</name>
</gene>
<feature type="coiled-coil region" evidence="1">
    <location>
        <begin position="219"/>
        <end position="246"/>
    </location>
</feature>
<dbReference type="InterPro" id="IPR036691">
    <property type="entry name" value="Endo/exonu/phosph_ase_sf"/>
</dbReference>
<dbReference type="AlphaFoldDB" id="A0A9J5XSA2"/>
<dbReference type="PANTHER" id="PTHR33710:SF80">
    <property type="entry name" value="ENDONUCLEASE_EXONUCLEASE_PHOSPHATASE"/>
    <property type="match status" value="1"/>
</dbReference>
<dbReference type="PANTHER" id="PTHR33710">
    <property type="entry name" value="BNAC02G09200D PROTEIN"/>
    <property type="match status" value="1"/>
</dbReference>
<dbReference type="OrthoDB" id="1259371at2759"/>
<comment type="caution">
    <text evidence="2">The sequence shown here is derived from an EMBL/GenBank/DDBJ whole genome shotgun (WGS) entry which is preliminary data.</text>
</comment>
<accession>A0A9J5XSA2</accession>
<dbReference type="Proteomes" id="UP000824120">
    <property type="component" value="Chromosome 8"/>
</dbReference>
<reference evidence="2 3" key="1">
    <citation type="submission" date="2020-09" db="EMBL/GenBank/DDBJ databases">
        <title>De no assembly of potato wild relative species, Solanum commersonii.</title>
        <authorList>
            <person name="Cho K."/>
        </authorList>
    </citation>
    <scope>NUCLEOTIDE SEQUENCE [LARGE SCALE GENOMIC DNA]</scope>
    <source>
        <strain evidence="2">LZ3.2</strain>
        <tissue evidence="2">Leaf</tissue>
    </source>
</reference>
<evidence type="ECO:0000313" key="2">
    <source>
        <dbReference type="EMBL" id="KAG5590669.1"/>
    </source>
</evidence>
<evidence type="ECO:0000313" key="3">
    <source>
        <dbReference type="Proteomes" id="UP000824120"/>
    </source>
</evidence>
<proteinExistence type="predicted"/>
<evidence type="ECO:0000256" key="1">
    <source>
        <dbReference type="SAM" id="Coils"/>
    </source>
</evidence>
<sequence length="531" mass="61234">MQEVPGWSSILQISLCWQLYLLGITLKVLCTSKRAKHESYNQGIAPGWGILNNYNATSNGRIWHCSSVTLPDQGYNQRPTTRLIVVYAGDFNAILSPQDRLAGASISLNDVKDFAACIQSMGVTKLQWQGDYYSWTNKQHGEDKISSKIDRVFGNYEWMEQWGHVITEYENLKCSRVNFKFFNTWAEHPSFMGLVENIWKKEYRTGQMQRVWQLNNKEFKFISQKMEKAREELNRIQEHITSQATDEQRTRKKQIRSITSLSRQMIYDPTEIQDEFVQFYKGLMGTTTGNMSAIDIQIMRRGNKQSRHQRISLCAEVIEEEIYVGLKTTGNDKALGFDGYNAFIFKRTWQTMKEEIIAAVIHWEDACPYKLHSGNPCPKSSKPKNYEGAGFIPGRKIADNIIFTHELVMTELGFPNLFTQWVMTCVKTVRYAIVVNGQTSQGDPMSPFLFSIAMEYLSRSLNGLKEDKTFKFHPKCSKLEETWNPSSLSKSVSLHSHKLQVCRQTLIRAPFTLKEWQQEISNKSSNSLDTQ</sequence>
<protein>
    <recommendedName>
        <fullName evidence="4">Reverse transcriptase domain-containing protein</fullName>
    </recommendedName>
</protein>
<dbReference type="SUPFAM" id="SSF56219">
    <property type="entry name" value="DNase I-like"/>
    <property type="match status" value="1"/>
</dbReference>
<evidence type="ECO:0008006" key="4">
    <source>
        <dbReference type="Google" id="ProtNLM"/>
    </source>
</evidence>
<keyword evidence="3" id="KW-1185">Reference proteome</keyword>
<keyword evidence="1" id="KW-0175">Coiled coil</keyword>
<dbReference type="Gene3D" id="3.60.10.10">
    <property type="entry name" value="Endonuclease/exonuclease/phosphatase"/>
    <property type="match status" value="1"/>
</dbReference>
<organism evidence="2 3">
    <name type="scientific">Solanum commersonii</name>
    <name type="common">Commerson's wild potato</name>
    <name type="synonym">Commerson's nightshade</name>
    <dbReference type="NCBI Taxonomy" id="4109"/>
    <lineage>
        <taxon>Eukaryota</taxon>
        <taxon>Viridiplantae</taxon>
        <taxon>Streptophyta</taxon>
        <taxon>Embryophyta</taxon>
        <taxon>Tracheophyta</taxon>
        <taxon>Spermatophyta</taxon>
        <taxon>Magnoliopsida</taxon>
        <taxon>eudicotyledons</taxon>
        <taxon>Gunneridae</taxon>
        <taxon>Pentapetalae</taxon>
        <taxon>asterids</taxon>
        <taxon>lamiids</taxon>
        <taxon>Solanales</taxon>
        <taxon>Solanaceae</taxon>
        <taxon>Solanoideae</taxon>
        <taxon>Solaneae</taxon>
        <taxon>Solanum</taxon>
    </lineage>
</organism>
<name>A0A9J5XSA2_SOLCO</name>